<dbReference type="InterPro" id="IPR011659">
    <property type="entry name" value="WD40"/>
</dbReference>
<dbReference type="InterPro" id="IPR050330">
    <property type="entry name" value="Bact_OuterMem_StrucFunc"/>
</dbReference>
<dbReference type="GO" id="GO:0009279">
    <property type="term" value="C:cell outer membrane"/>
    <property type="evidence" value="ECO:0007669"/>
    <property type="project" value="UniProtKB-SubCell"/>
</dbReference>
<dbReference type="InterPro" id="IPR006665">
    <property type="entry name" value="OmpA-like"/>
</dbReference>
<evidence type="ECO:0000256" key="1">
    <source>
        <dbReference type="ARBA" id="ARBA00004442"/>
    </source>
</evidence>
<dbReference type="PANTHER" id="PTHR30329">
    <property type="entry name" value="STATOR ELEMENT OF FLAGELLAR MOTOR COMPLEX"/>
    <property type="match status" value="1"/>
</dbReference>
<keyword evidence="7" id="KW-1185">Reference proteome</keyword>
<comment type="subcellular location">
    <subcellularLocation>
        <location evidence="1">Cell outer membrane</location>
    </subcellularLocation>
</comment>
<reference evidence="6 7" key="1">
    <citation type="submission" date="2016-10" db="EMBL/GenBank/DDBJ databases">
        <authorList>
            <person name="de Groot N.N."/>
        </authorList>
    </citation>
    <scope>NUCLEOTIDE SEQUENCE [LARGE SCALE GENOMIC DNA]</scope>
    <source>
        <strain evidence="7">E92,LMG 26720,CCM 7988</strain>
    </source>
</reference>
<dbReference type="CDD" id="cd15482">
    <property type="entry name" value="Sialidase_non-viral"/>
    <property type="match status" value="1"/>
</dbReference>
<dbReference type="EMBL" id="FOXH01000009">
    <property type="protein sequence ID" value="SFQ06714.1"/>
    <property type="molecule type" value="Genomic_DNA"/>
</dbReference>
<dbReference type="InterPro" id="IPR036737">
    <property type="entry name" value="OmpA-like_sf"/>
</dbReference>
<dbReference type="PROSITE" id="PS51123">
    <property type="entry name" value="OMPA_2"/>
    <property type="match status" value="1"/>
</dbReference>
<dbReference type="InterPro" id="IPR011042">
    <property type="entry name" value="6-blade_b-propeller_TolB-like"/>
</dbReference>
<sequence>MKYEKLIKYLLFILCLVQNGEIIAQKVFWASKVVSFSSEYSDPRTTKEFRAIQVLGRPSKLPQIGSAACAWQPMTQDNPEEEFIIVSFDTLMPIRQVAVAENFGQGCIVRIEAFDNNANLKPLWENKSSPTGEIGKMLNVILPKMTDFSVKSIKLVLNTSRVKNFNQIDAIGISQSEKPVVASINVSNEIPKNFIKENLGKNINSEAIEIAPVIAPDGKTLYFTRWKYPENLGKDKNQDVWYSELQPDKSWGKAIPIGSPINNTEHNAVCGISPDGKTILLNNVYLKDGTMEKGVSKAFKLKTGGWGFPRALVIQNFRNSSEYSEYSLAPNGRVLLMTTQTKETFGGKDIYVSFLQADDTWSSPKNIGNIINTAEAESTPFIAPDGKTLYFSTIGHAGYGNNDIFMSRRLDDTWLSWSEPQNLGSLINTPEWDGYFSISALGDYAYFSSQENSMGQEDIFRLKAPESIKPLAVVQLTGQVFDSADKKGISARISVQDLSSPSDTLSTEYDPFTGDYKLMIPAKKVYSITARKKGYLPVSEQLDFTNEKNFKEFKKNLYLTPIEVGQKMTLNNVFFEQSKYDLNASSFGELDRIVELMKEYPTMEIMLEGHTDNQGDWNANLQLSQQRVEEVKKYLSKKGILLSRIQTKGWGSTRPVSSNLTEEKRRLNRRVEFTILQK</sequence>
<dbReference type="Gene3D" id="2.60.40.1120">
    <property type="entry name" value="Carboxypeptidase-like, regulatory domain"/>
    <property type="match status" value="1"/>
</dbReference>
<dbReference type="InterPro" id="IPR006664">
    <property type="entry name" value="OMP_bac"/>
</dbReference>
<evidence type="ECO:0000256" key="3">
    <source>
        <dbReference type="ARBA" id="ARBA00023237"/>
    </source>
</evidence>
<feature type="domain" description="OmpA-like" evidence="5">
    <location>
        <begin position="564"/>
        <end position="678"/>
    </location>
</feature>
<organism evidence="6 7">
    <name type="scientific">Pseudarcicella hirudinis</name>
    <dbReference type="NCBI Taxonomy" id="1079859"/>
    <lineage>
        <taxon>Bacteria</taxon>
        <taxon>Pseudomonadati</taxon>
        <taxon>Bacteroidota</taxon>
        <taxon>Cytophagia</taxon>
        <taxon>Cytophagales</taxon>
        <taxon>Flectobacillaceae</taxon>
        <taxon>Pseudarcicella</taxon>
    </lineage>
</organism>
<gene>
    <name evidence="6" type="ORF">SAMN04515674_109110</name>
</gene>
<dbReference type="AlphaFoldDB" id="A0A1I5VGQ1"/>
<proteinExistence type="predicted"/>
<evidence type="ECO:0000256" key="4">
    <source>
        <dbReference type="PROSITE-ProRule" id="PRU00473"/>
    </source>
</evidence>
<evidence type="ECO:0000313" key="7">
    <source>
        <dbReference type="Proteomes" id="UP000199306"/>
    </source>
</evidence>
<dbReference type="Gene3D" id="3.30.1330.60">
    <property type="entry name" value="OmpA-like domain"/>
    <property type="match status" value="1"/>
</dbReference>
<dbReference type="SUPFAM" id="SSF103088">
    <property type="entry name" value="OmpA-like"/>
    <property type="match status" value="1"/>
</dbReference>
<name>A0A1I5VGQ1_9BACT</name>
<dbReference type="STRING" id="1079859.SAMN04515674_109110"/>
<dbReference type="SUPFAM" id="SSF82171">
    <property type="entry name" value="DPP6 N-terminal domain-like"/>
    <property type="match status" value="1"/>
</dbReference>
<evidence type="ECO:0000313" key="6">
    <source>
        <dbReference type="EMBL" id="SFQ06714.1"/>
    </source>
</evidence>
<dbReference type="Gene3D" id="2.120.10.30">
    <property type="entry name" value="TolB, C-terminal domain"/>
    <property type="match status" value="1"/>
</dbReference>
<dbReference type="PRINTS" id="PR01021">
    <property type="entry name" value="OMPADOMAIN"/>
</dbReference>
<evidence type="ECO:0000256" key="2">
    <source>
        <dbReference type="ARBA" id="ARBA00023136"/>
    </source>
</evidence>
<dbReference type="OrthoDB" id="1490539at2"/>
<dbReference type="CDD" id="cd07185">
    <property type="entry name" value="OmpA_C-like"/>
    <property type="match status" value="1"/>
</dbReference>
<dbReference type="Pfam" id="PF00691">
    <property type="entry name" value="OmpA"/>
    <property type="match status" value="1"/>
</dbReference>
<dbReference type="Proteomes" id="UP000199306">
    <property type="component" value="Unassembled WGS sequence"/>
</dbReference>
<evidence type="ECO:0000259" key="5">
    <source>
        <dbReference type="PROSITE" id="PS51123"/>
    </source>
</evidence>
<dbReference type="Pfam" id="PF07676">
    <property type="entry name" value="PD40"/>
    <property type="match status" value="3"/>
</dbReference>
<keyword evidence="2 4" id="KW-0472">Membrane</keyword>
<dbReference type="PANTHER" id="PTHR30329:SF21">
    <property type="entry name" value="LIPOPROTEIN YIAD-RELATED"/>
    <property type="match status" value="1"/>
</dbReference>
<protein>
    <submittedName>
        <fullName evidence="6">WD40-like Beta Propeller Repeat</fullName>
    </submittedName>
</protein>
<accession>A0A1I5VGQ1</accession>
<dbReference type="RefSeq" id="WP_092018139.1">
    <property type="nucleotide sequence ID" value="NZ_FOXH01000009.1"/>
</dbReference>
<keyword evidence="3" id="KW-0998">Cell outer membrane</keyword>